<dbReference type="InterPro" id="IPR016689">
    <property type="entry name" value="ESCRT-2_cplx_Snf8"/>
</dbReference>
<dbReference type="Proteomes" id="UP000323000">
    <property type="component" value="Chromosome 3"/>
</dbReference>
<reference evidence="3" key="1">
    <citation type="journal article" date="2019" name="Gigascience">
        <title>De novo genome assembly of the endangered Acer yangbiense, a plant species with extremely small populations endemic to Yunnan Province, China.</title>
        <authorList>
            <person name="Yang J."/>
            <person name="Wariss H.M."/>
            <person name="Tao L."/>
            <person name="Zhang R."/>
            <person name="Yun Q."/>
            <person name="Hollingsworth P."/>
            <person name="Dao Z."/>
            <person name="Luo G."/>
            <person name="Guo H."/>
            <person name="Ma Y."/>
            <person name="Sun W."/>
        </authorList>
    </citation>
    <scope>NUCLEOTIDE SEQUENCE [LARGE SCALE GENOMIC DNA]</scope>
    <source>
        <strain evidence="3">cv. Malutang</strain>
    </source>
</reference>
<dbReference type="Pfam" id="PF04157">
    <property type="entry name" value="EAP30"/>
    <property type="match status" value="1"/>
</dbReference>
<dbReference type="Gene3D" id="6.10.140.180">
    <property type="match status" value="1"/>
</dbReference>
<proteinExistence type="inferred from homology"/>
<accession>A0A5C7IF44</accession>
<protein>
    <submittedName>
        <fullName evidence="2">Uncharacterized protein</fullName>
    </submittedName>
</protein>
<dbReference type="GO" id="GO:0000814">
    <property type="term" value="C:ESCRT II complex"/>
    <property type="evidence" value="ECO:0007669"/>
    <property type="project" value="InterPro"/>
</dbReference>
<gene>
    <name evidence="2" type="ORF">EZV62_008889</name>
</gene>
<organism evidence="2 3">
    <name type="scientific">Acer yangbiense</name>
    <dbReference type="NCBI Taxonomy" id="1000413"/>
    <lineage>
        <taxon>Eukaryota</taxon>
        <taxon>Viridiplantae</taxon>
        <taxon>Streptophyta</taxon>
        <taxon>Embryophyta</taxon>
        <taxon>Tracheophyta</taxon>
        <taxon>Spermatophyta</taxon>
        <taxon>Magnoliopsida</taxon>
        <taxon>eudicotyledons</taxon>
        <taxon>Gunneridae</taxon>
        <taxon>Pentapetalae</taxon>
        <taxon>rosids</taxon>
        <taxon>malvids</taxon>
        <taxon>Sapindales</taxon>
        <taxon>Sapindaceae</taxon>
        <taxon>Hippocastanoideae</taxon>
        <taxon>Acereae</taxon>
        <taxon>Acer</taxon>
    </lineage>
</organism>
<dbReference type="PANTHER" id="PTHR12806:SF0">
    <property type="entry name" value="VACUOLAR-SORTING PROTEIN SNF8"/>
    <property type="match status" value="1"/>
</dbReference>
<comment type="similarity">
    <text evidence="1">Belongs to the SNF8 family.</text>
</comment>
<dbReference type="InterPro" id="IPR036388">
    <property type="entry name" value="WH-like_DNA-bd_sf"/>
</dbReference>
<dbReference type="SUPFAM" id="SSF46785">
    <property type="entry name" value="Winged helix' DNA-binding domain"/>
    <property type="match status" value="2"/>
</dbReference>
<dbReference type="Gene3D" id="1.10.10.10">
    <property type="entry name" value="Winged helix-like DNA-binding domain superfamily/Winged helix DNA-binding domain"/>
    <property type="match status" value="2"/>
</dbReference>
<evidence type="ECO:0000313" key="3">
    <source>
        <dbReference type="Proteomes" id="UP000323000"/>
    </source>
</evidence>
<dbReference type="InterPro" id="IPR040608">
    <property type="entry name" value="Snf8/Vps36"/>
</dbReference>
<evidence type="ECO:0000313" key="2">
    <source>
        <dbReference type="EMBL" id="TXG67614.1"/>
    </source>
</evidence>
<dbReference type="AlphaFoldDB" id="A0A5C7IF44"/>
<sequence>MQNDIRKNPTFRSQFRERCAKVRVDPLASNKGFWAELLGIGDFYYEIGMFHHQGLWCMSHERKSDHELVFEDDCLRAISKLKVLGSGFEVIFVGKKKLVRSVPTELNKDHNQILELAQAQGFVTVDEVDALDTLLDDGLAMIDDGHRDGTCRYWFPCISSITSSVLADP</sequence>
<comment type="caution">
    <text evidence="2">The sequence shown here is derived from an EMBL/GenBank/DDBJ whole genome shotgun (WGS) entry which is preliminary data.</text>
</comment>
<name>A0A5C7IF44_9ROSI</name>
<dbReference type="OrthoDB" id="283883at2759"/>
<dbReference type="PANTHER" id="PTHR12806">
    <property type="entry name" value="EAP30 SUBUNIT OF ELL COMPLEX"/>
    <property type="match status" value="1"/>
</dbReference>
<evidence type="ECO:0000256" key="1">
    <source>
        <dbReference type="ARBA" id="ARBA00009834"/>
    </source>
</evidence>
<dbReference type="InterPro" id="IPR036390">
    <property type="entry name" value="WH_DNA-bd_sf"/>
</dbReference>
<dbReference type="EMBL" id="VAHF01000003">
    <property type="protein sequence ID" value="TXG67614.1"/>
    <property type="molecule type" value="Genomic_DNA"/>
</dbReference>
<dbReference type="GO" id="GO:0043328">
    <property type="term" value="P:protein transport to vacuole involved in ubiquitin-dependent protein catabolic process via the multivesicular body sorting pathway"/>
    <property type="evidence" value="ECO:0007669"/>
    <property type="project" value="TreeGrafter"/>
</dbReference>
<keyword evidence="3" id="KW-1185">Reference proteome</keyword>